<dbReference type="RefSeq" id="WP_009126800.1">
    <property type="nucleotide sequence ID" value="NZ_GL882692.1"/>
</dbReference>
<organism evidence="1 2">
    <name type="scientific">Bacteroides fluxus YIT 12057</name>
    <dbReference type="NCBI Taxonomy" id="763034"/>
    <lineage>
        <taxon>Bacteria</taxon>
        <taxon>Pseudomonadati</taxon>
        <taxon>Bacteroidota</taxon>
        <taxon>Bacteroidia</taxon>
        <taxon>Bacteroidales</taxon>
        <taxon>Bacteroidaceae</taxon>
        <taxon>Bacteroides</taxon>
    </lineage>
</organism>
<comment type="caution">
    <text evidence="1">The sequence shown here is derived from an EMBL/GenBank/DDBJ whole genome shotgun (WGS) entry which is preliminary data.</text>
</comment>
<dbReference type="PANTHER" id="PTHR12526">
    <property type="entry name" value="GLYCOSYLTRANSFERASE"/>
    <property type="match status" value="1"/>
</dbReference>
<evidence type="ECO:0000313" key="2">
    <source>
        <dbReference type="Proteomes" id="UP000003416"/>
    </source>
</evidence>
<dbReference type="STRING" id="763034.HMPREF9446_03593"/>
<dbReference type="Gene3D" id="3.40.50.2000">
    <property type="entry name" value="Glycogen Phosphorylase B"/>
    <property type="match status" value="1"/>
</dbReference>
<dbReference type="eggNOG" id="COG0438">
    <property type="taxonomic scope" value="Bacteria"/>
</dbReference>
<dbReference type="SUPFAM" id="SSF53756">
    <property type="entry name" value="UDP-Glycosyltransferase/glycogen phosphorylase"/>
    <property type="match status" value="1"/>
</dbReference>
<dbReference type="Proteomes" id="UP000003416">
    <property type="component" value="Unassembled WGS sequence"/>
</dbReference>
<dbReference type="AlphaFoldDB" id="F3PXU5"/>
<dbReference type="HOGENOM" id="CLU_041132_1_0_10"/>
<accession>F3PXU5</accession>
<proteinExistence type="predicted"/>
<reference evidence="1 2" key="1">
    <citation type="submission" date="2011-02" db="EMBL/GenBank/DDBJ databases">
        <authorList>
            <person name="Weinstock G."/>
            <person name="Sodergren E."/>
            <person name="Clifton S."/>
            <person name="Fulton L."/>
            <person name="Fulton B."/>
            <person name="Courtney L."/>
            <person name="Fronick C."/>
            <person name="Harrison M."/>
            <person name="Strong C."/>
            <person name="Farmer C."/>
            <person name="Delahaunty K."/>
            <person name="Markovic C."/>
            <person name="Hall O."/>
            <person name="Minx P."/>
            <person name="Tomlinson C."/>
            <person name="Mitreva M."/>
            <person name="Hou S."/>
            <person name="Chen J."/>
            <person name="Wollam A."/>
            <person name="Pepin K.H."/>
            <person name="Johnson M."/>
            <person name="Bhonagiri V."/>
            <person name="Zhang X."/>
            <person name="Suruliraj S."/>
            <person name="Warren W."/>
            <person name="Chinwalla A."/>
            <person name="Mardis E.R."/>
            <person name="Wilson R.K."/>
        </authorList>
    </citation>
    <scope>NUCLEOTIDE SEQUENCE [LARGE SCALE GENOMIC DNA]</scope>
    <source>
        <strain evidence="1 2">YIT 12057</strain>
    </source>
</reference>
<name>F3PXU5_9BACE</name>
<protein>
    <submittedName>
        <fullName evidence="1">Conserved domain protein</fullName>
    </submittedName>
</protein>
<dbReference type="EMBL" id="AFBN01000100">
    <property type="protein sequence ID" value="EGF51212.1"/>
    <property type="molecule type" value="Genomic_DNA"/>
</dbReference>
<keyword evidence="2" id="KW-1185">Reference proteome</keyword>
<evidence type="ECO:0000313" key="1">
    <source>
        <dbReference type="EMBL" id="EGF51212.1"/>
    </source>
</evidence>
<dbReference type="Pfam" id="PF13692">
    <property type="entry name" value="Glyco_trans_1_4"/>
    <property type="match status" value="1"/>
</dbReference>
<sequence length="409" mass="47058">MITGRDFIISGMQPWDITIGSNAKDIAMEIARHNRVLYINTPVDKLNYLRHPEDANVQRIKNLRKNKGNGVRQVSSNLWVLDCPFTVYPVNSLPDGCLFDAVNKLNNRKIYNHVLSTARSIGFKDYILFIDNDIYRSFYAKNFLKPSLSVYYRRDNMVSAFWKKHAPRLEPLLCGKSDLIVANSRQLAEAVSPYNTHCYDIGQGVDLKNYQADGNYPLPEDMKDIKRPIIGYMGWITSRRLDADLMYETAKKLPECSMVLVGGEDDYFKAHKLHSLKNVFFLGAKQQAETVAYMSHFDICINPQLINEITVGNYPRKVDEYLALGKPVVATRTKTMEIFDNYVLNCLGASEYIQAIRKALQEHNPDATKRRIEFAHTHTWENSVSKLYDYIIRAQQYVTIQTKTKNQAE</sequence>
<dbReference type="GeneID" id="86050957"/>
<gene>
    <name evidence="1" type="ORF">HMPREF9446_03593</name>
</gene>